<evidence type="ECO:0000313" key="1">
    <source>
        <dbReference type="EMBL" id="KAF3706142.1"/>
    </source>
</evidence>
<reference evidence="1 2" key="1">
    <citation type="submission" date="2019-02" db="EMBL/GenBank/DDBJ databases">
        <title>Opniocepnalus argus genome.</title>
        <authorList>
            <person name="Zhou C."/>
            <person name="Xiao S."/>
        </authorList>
    </citation>
    <scope>NUCLEOTIDE SEQUENCE [LARGE SCALE GENOMIC DNA]</scope>
    <source>
        <strain evidence="1">OARG1902GOOAL</strain>
        <tissue evidence="1">Muscle</tissue>
    </source>
</reference>
<keyword evidence="2" id="KW-1185">Reference proteome</keyword>
<name>A0A6G1QU61_CHAAH</name>
<evidence type="ECO:0000313" key="2">
    <source>
        <dbReference type="Proteomes" id="UP000503349"/>
    </source>
</evidence>
<accession>A0A6G1QU61</accession>
<protein>
    <submittedName>
        <fullName evidence="1">Uncharacterized protein</fullName>
    </submittedName>
</protein>
<dbReference type="AlphaFoldDB" id="A0A6G1QU61"/>
<dbReference type="Proteomes" id="UP000503349">
    <property type="component" value="Chromosome 23"/>
</dbReference>
<proteinExistence type="predicted"/>
<dbReference type="EMBL" id="CM015734">
    <property type="protein sequence ID" value="KAF3706142.1"/>
    <property type="molecule type" value="Genomic_DNA"/>
</dbReference>
<organism evidence="1 2">
    <name type="scientific">Channa argus</name>
    <name type="common">Northern snakehead</name>
    <name type="synonym">Ophicephalus argus</name>
    <dbReference type="NCBI Taxonomy" id="215402"/>
    <lineage>
        <taxon>Eukaryota</taxon>
        <taxon>Metazoa</taxon>
        <taxon>Chordata</taxon>
        <taxon>Craniata</taxon>
        <taxon>Vertebrata</taxon>
        <taxon>Euteleostomi</taxon>
        <taxon>Actinopterygii</taxon>
        <taxon>Neopterygii</taxon>
        <taxon>Teleostei</taxon>
        <taxon>Neoteleostei</taxon>
        <taxon>Acanthomorphata</taxon>
        <taxon>Anabantaria</taxon>
        <taxon>Anabantiformes</taxon>
        <taxon>Channoidei</taxon>
        <taxon>Channidae</taxon>
        <taxon>Channa</taxon>
    </lineage>
</organism>
<gene>
    <name evidence="1" type="ORF">EXN66_Car021834</name>
</gene>
<sequence>MSGFSSRPNEEECFRLCSGSWMTLMCITLLTGLDNRRAMSLAFLPVRVSPQ</sequence>
<reference evidence="2" key="2">
    <citation type="submission" date="2019-02" db="EMBL/GenBank/DDBJ databases">
        <title>Opniocepnalus argus Var Kimnra genome.</title>
        <authorList>
            <person name="Zhou C."/>
            <person name="Xiao S."/>
        </authorList>
    </citation>
    <scope>NUCLEOTIDE SEQUENCE [LARGE SCALE GENOMIC DNA]</scope>
</reference>